<evidence type="ECO:0000256" key="3">
    <source>
        <dbReference type="ARBA" id="ARBA00022833"/>
    </source>
</evidence>
<dbReference type="Pfam" id="PF01155">
    <property type="entry name" value="HypA"/>
    <property type="match status" value="1"/>
</dbReference>
<dbReference type="AlphaFoldDB" id="A0A857DHA0"/>
<dbReference type="GO" id="GO:0008270">
    <property type="term" value="F:zinc ion binding"/>
    <property type="evidence" value="ECO:0007669"/>
    <property type="project" value="UniProtKB-UniRule"/>
</dbReference>
<sequence>MHEFPITEQIIKIASEKAKENNARSITRITLVVGEQSGFIGESIQMYFDIISKDTLCEGAVLEMENIKAKWYCPDCNIHYARQPFSFACPDCGNDGMPTNIGKEFYVKDIEIETE</sequence>
<dbReference type="Gene3D" id="3.30.2320.80">
    <property type="match status" value="1"/>
</dbReference>
<evidence type="ECO:0000313" key="6">
    <source>
        <dbReference type="Proteomes" id="UP000430508"/>
    </source>
</evidence>
<evidence type="ECO:0000313" key="5">
    <source>
        <dbReference type="EMBL" id="QHA00684.1"/>
    </source>
</evidence>
<name>A0A857DHA0_9FIRM</name>
<reference evidence="5 6" key="1">
    <citation type="submission" date="2019-12" db="EMBL/GenBank/DDBJ databases">
        <title>Sequence classification of anaerobic respiratory reductive dehalogenases: First we see many, then we see few.</title>
        <authorList>
            <person name="Molenda O."/>
            <person name="Puentes Jacome L.A."/>
            <person name="Cao X."/>
            <person name="Nesbo C.L."/>
            <person name="Tang S."/>
            <person name="Morson N."/>
            <person name="Patron J."/>
            <person name="Lomheim L."/>
            <person name="Wishart D.S."/>
            <person name="Edwards E.A."/>
        </authorList>
    </citation>
    <scope>NUCLEOTIDE SEQUENCE [LARGE SCALE GENOMIC DNA]</scope>
    <source>
        <strain evidence="5 6">12DCA</strain>
    </source>
</reference>
<dbReference type="HAMAP" id="MF_00213">
    <property type="entry name" value="HypA_HybF"/>
    <property type="match status" value="1"/>
</dbReference>
<comment type="similarity">
    <text evidence="4">Belongs to the HypA/HybF family.</text>
</comment>
<gene>
    <name evidence="4 5" type="primary">hypA</name>
    <name evidence="5" type="ORF">GQ588_08585</name>
</gene>
<feature type="binding site" evidence="4">
    <location>
        <position position="92"/>
    </location>
    <ligand>
        <name>Zn(2+)</name>
        <dbReference type="ChEBI" id="CHEBI:29105"/>
    </ligand>
</feature>
<feature type="binding site" evidence="4">
    <location>
        <position position="76"/>
    </location>
    <ligand>
        <name>Zn(2+)</name>
        <dbReference type="ChEBI" id="CHEBI:29105"/>
    </ligand>
</feature>
<dbReference type="GO" id="GO:0051604">
    <property type="term" value="P:protein maturation"/>
    <property type="evidence" value="ECO:0007669"/>
    <property type="project" value="InterPro"/>
</dbReference>
<feature type="binding site" evidence="4">
    <location>
        <position position="2"/>
    </location>
    <ligand>
        <name>Ni(2+)</name>
        <dbReference type="ChEBI" id="CHEBI:49786"/>
    </ligand>
</feature>
<evidence type="ECO:0000256" key="1">
    <source>
        <dbReference type="ARBA" id="ARBA00022596"/>
    </source>
</evidence>
<comment type="function">
    <text evidence="4">Involved in the maturation of [NiFe] hydrogenases. Required for nickel insertion into the metal center of the hydrogenase.</text>
</comment>
<keyword evidence="1 4" id="KW-0533">Nickel</keyword>
<feature type="binding site" evidence="4">
    <location>
        <position position="73"/>
    </location>
    <ligand>
        <name>Zn(2+)</name>
        <dbReference type="ChEBI" id="CHEBI:29105"/>
    </ligand>
</feature>
<dbReference type="GO" id="GO:0016151">
    <property type="term" value="F:nickel cation binding"/>
    <property type="evidence" value="ECO:0007669"/>
    <property type="project" value="UniProtKB-UniRule"/>
</dbReference>
<accession>A0A857DHA0</accession>
<dbReference type="Proteomes" id="UP000430508">
    <property type="component" value="Chromosome"/>
</dbReference>
<dbReference type="InterPro" id="IPR000688">
    <property type="entry name" value="HypA/HybF"/>
</dbReference>
<dbReference type="RefSeq" id="WP_019226289.1">
    <property type="nucleotide sequence ID" value="NZ_CP046996.1"/>
</dbReference>
<protein>
    <recommendedName>
        <fullName evidence="4">Hydrogenase maturation factor HypA</fullName>
    </recommendedName>
</protein>
<dbReference type="EMBL" id="CP046996">
    <property type="protein sequence ID" value="QHA00684.1"/>
    <property type="molecule type" value="Genomic_DNA"/>
</dbReference>
<evidence type="ECO:0000256" key="2">
    <source>
        <dbReference type="ARBA" id="ARBA00022723"/>
    </source>
</evidence>
<dbReference type="PIRSF" id="PIRSF004761">
    <property type="entry name" value="Hydrgn_mat_HypA"/>
    <property type="match status" value="1"/>
</dbReference>
<keyword evidence="3 4" id="KW-0862">Zinc</keyword>
<dbReference type="PANTHER" id="PTHR34535">
    <property type="entry name" value="HYDROGENASE MATURATION FACTOR HYPA"/>
    <property type="match status" value="1"/>
</dbReference>
<proteinExistence type="inferred from homology"/>
<feature type="binding site" evidence="4">
    <location>
        <position position="89"/>
    </location>
    <ligand>
        <name>Zn(2+)</name>
        <dbReference type="ChEBI" id="CHEBI:29105"/>
    </ligand>
</feature>
<evidence type="ECO:0000256" key="4">
    <source>
        <dbReference type="HAMAP-Rule" id="MF_00213"/>
    </source>
</evidence>
<dbReference type="NCBIfam" id="TIGR00100">
    <property type="entry name" value="hypA"/>
    <property type="match status" value="1"/>
</dbReference>
<organism evidence="5 6">
    <name type="scientific">Dehalobacter restrictus</name>
    <dbReference type="NCBI Taxonomy" id="55583"/>
    <lineage>
        <taxon>Bacteria</taxon>
        <taxon>Bacillati</taxon>
        <taxon>Bacillota</taxon>
        <taxon>Clostridia</taxon>
        <taxon>Eubacteriales</taxon>
        <taxon>Desulfitobacteriaceae</taxon>
        <taxon>Dehalobacter</taxon>
    </lineage>
</organism>
<keyword evidence="2 4" id="KW-0479">Metal-binding</keyword>
<dbReference type="PANTHER" id="PTHR34535:SF3">
    <property type="entry name" value="HYDROGENASE MATURATION FACTOR HYPA"/>
    <property type="match status" value="1"/>
</dbReference>